<evidence type="ECO:0000313" key="10">
    <source>
        <dbReference type="EMBL" id="AHL19131.1"/>
    </source>
</evidence>
<keyword evidence="11" id="KW-1185">Reference proteome</keyword>
<dbReference type="InterPro" id="IPR035089">
    <property type="entry name" value="Phage_sheath_subtilisin"/>
</dbReference>
<keyword evidence="3" id="KW-1227">Viral tail protein</keyword>
<accession>A0A059T848</accession>
<keyword evidence="6" id="KW-1171">Viral genome ejection through host cell envelope</keyword>
<gene>
    <name evidence="10" type="ORF">LP064_109</name>
</gene>
<evidence type="ECO:0000256" key="8">
    <source>
        <dbReference type="SAM" id="MobiDB-lite"/>
    </source>
</evidence>
<name>A0A059T848_9CAUD</name>
<dbReference type="SMR" id="A0A059T848"/>
<dbReference type="Pfam" id="PF04984">
    <property type="entry name" value="Phage_sheath_1"/>
    <property type="match status" value="1"/>
</dbReference>
<evidence type="ECO:0000259" key="9">
    <source>
        <dbReference type="Pfam" id="PF04984"/>
    </source>
</evidence>
<organism evidence="10 11">
    <name type="scientific">Listeria phage LP-064</name>
    <dbReference type="NCBI Taxonomy" id="1458853"/>
    <lineage>
        <taxon>Viruses</taxon>
        <taxon>Duplodnaviria</taxon>
        <taxon>Heunggongvirae</taxon>
        <taxon>Uroviricota</taxon>
        <taxon>Caudoviricetes</taxon>
        <taxon>Herelleviridae</taxon>
        <taxon>Jasinskavirinae</taxon>
        <taxon>Pecentumvirus</taxon>
        <taxon>Pecentumvirus LP064</taxon>
    </lineage>
</organism>
<keyword evidence="2" id="KW-1162">Viral penetration into host cytoplasm</keyword>
<evidence type="ECO:0000256" key="3">
    <source>
        <dbReference type="ARBA" id="ARBA00022732"/>
    </source>
</evidence>
<evidence type="ECO:0000256" key="1">
    <source>
        <dbReference type="ARBA" id="ARBA00008005"/>
    </source>
</evidence>
<comment type="similarity">
    <text evidence="1">Belongs to the myoviridae tail sheath protein family.</text>
</comment>
<keyword evidence="7" id="KW-1160">Virus entry into host cell</keyword>
<proteinExistence type="inferred from homology"/>
<dbReference type="GO" id="GO:0098027">
    <property type="term" value="C:virus tail, sheath"/>
    <property type="evidence" value="ECO:0007669"/>
    <property type="project" value="UniProtKB-KW"/>
</dbReference>
<evidence type="ECO:0000256" key="2">
    <source>
        <dbReference type="ARBA" id="ARBA00022595"/>
    </source>
</evidence>
<dbReference type="Proteomes" id="UP000026994">
    <property type="component" value="Segment"/>
</dbReference>
<evidence type="ECO:0000256" key="6">
    <source>
        <dbReference type="ARBA" id="ARBA00023009"/>
    </source>
</evidence>
<evidence type="ECO:0000256" key="5">
    <source>
        <dbReference type="ARBA" id="ARBA00023003"/>
    </source>
</evidence>
<keyword evidence="5" id="KW-0946">Virion</keyword>
<evidence type="ECO:0000313" key="11">
    <source>
        <dbReference type="Proteomes" id="UP000026994"/>
    </source>
</evidence>
<protein>
    <submittedName>
        <fullName evidence="10">Tail sheath protein</fullName>
    </submittedName>
</protein>
<keyword evidence="5" id="KW-1229">Viral tail sheath protein</keyword>
<dbReference type="EMBL" id="KJ094029">
    <property type="protein sequence ID" value="AHL19131.1"/>
    <property type="molecule type" value="Genomic_DNA"/>
</dbReference>
<evidence type="ECO:0000256" key="7">
    <source>
        <dbReference type="ARBA" id="ARBA00023296"/>
    </source>
</evidence>
<feature type="region of interest" description="Disordered" evidence="8">
    <location>
        <begin position="9"/>
        <end position="30"/>
    </location>
</feature>
<sequence>MAIEIYPRKPVSRPHTEISVDTSGIGGSSSGSEKILCLVGSATGGKPNAVYKVRNYSQAKSVFRSGELLDAIERAWNPGEGTGAGDILAMRVEEAKEATFEAEGVKVSSTIYGADANDIQVALEDNTITGTKRLSIVFAKERVNQVYDNLGSIFSIKYKGTEASATFTVAVDPVTFKATKLTLKAGDKTVKEYDLGSGAYAETNVLISDINNLPDFEAKFFPIGDKNLTTDNFDAQIDVDIKTKEAYVKAVGGDIEKQTAYNGYVDFEFDRSKEIANFPLTKLTGGDNGTIPESWADKFSYFANEGGYYLVPLTSKQAVHAEALQFVRDCSYNGNPMRVFVGGGIGESMEQLFTRAIGLQNERAGLIGFSGTVKMDDGRSLKMPGYMFAAQVAGLTCGLEIGEAITFKNIAIETLDTIYEGSQLDQLNESGIITAEFVRNRAVTNFRIVDDVTTFNDKTDPVKSEIGVGEANDFLVSELKISLDNEYIGTKIIDTSASLVKNFVQSFLDRKKLAKEIQDYSPEEVQVVIEGDVARISLTVFPIRSMKKIEVSLVYRQQILTA</sequence>
<dbReference type="GO" id="GO:0099000">
    <property type="term" value="P:symbiont genome ejection through host cell envelope, contractile tail mechanism"/>
    <property type="evidence" value="ECO:0007669"/>
    <property type="project" value="UniProtKB-KW"/>
</dbReference>
<reference evidence="10 11" key="1">
    <citation type="journal article" date="2014" name="Appl. Environ. Microbiol.">
        <title>Comparative genomic and morphological analysis of Listeria phages isolated from farm environments.</title>
        <authorList>
            <person name="Denes T."/>
            <person name="Vongkamjan K."/>
            <person name="Ackermann H.W."/>
            <person name="Moreno Switt A.I."/>
            <person name="Wiedmann M."/>
            <person name="den Bakker H.C."/>
        </authorList>
    </citation>
    <scope>NUCLEOTIDE SEQUENCE [LARGE SCALE GENOMIC DNA]</scope>
</reference>
<evidence type="ECO:0000256" key="4">
    <source>
        <dbReference type="ARBA" id="ARBA00022766"/>
    </source>
</evidence>
<feature type="domain" description="Tail sheath protein subtilisin-like" evidence="9">
    <location>
        <begin position="313"/>
        <end position="454"/>
    </location>
</feature>
<keyword evidence="4" id="KW-1242">Viral contractile tail ejection system</keyword>